<dbReference type="GO" id="GO:0000049">
    <property type="term" value="F:tRNA binding"/>
    <property type="evidence" value="ECO:0007669"/>
    <property type="project" value="TreeGrafter"/>
</dbReference>
<dbReference type="RefSeq" id="WP_014558073.1">
    <property type="nucleotide sequence ID" value="NZ_DSFH01000060.1"/>
</dbReference>
<dbReference type="InterPro" id="IPR004364">
    <property type="entry name" value="Aa-tRNA-synt_II"/>
</dbReference>
<name>A0A7C2ZB91_9CREN</name>
<dbReference type="Gene3D" id="2.40.50.140">
    <property type="entry name" value="Nucleic acid-binding proteins"/>
    <property type="match status" value="1"/>
</dbReference>
<evidence type="ECO:0000256" key="2">
    <source>
        <dbReference type="ARBA" id="ARBA00022723"/>
    </source>
</evidence>
<dbReference type="Proteomes" id="UP000652307">
    <property type="component" value="Unassembled WGS sequence"/>
</dbReference>
<keyword evidence="7 8" id="KW-0460">Magnesium</keyword>
<dbReference type="InterPro" id="IPR004365">
    <property type="entry name" value="NA-bd_OB_tRNA"/>
</dbReference>
<dbReference type="EMBL" id="DSFH01000060">
    <property type="protein sequence ID" value="HEW64369.1"/>
    <property type="molecule type" value="Genomic_DNA"/>
</dbReference>
<dbReference type="EMBL" id="JADEZV010000003">
    <property type="protein sequence ID" value="MBE9391518.1"/>
    <property type="molecule type" value="Genomic_DNA"/>
</dbReference>
<keyword evidence="3 7" id="KW-0547">Nucleotide-binding</keyword>
<keyword evidence="7" id="KW-0963">Cytoplasm</keyword>
<dbReference type="NCBIfam" id="TIGR00499">
    <property type="entry name" value="lysS_bact"/>
    <property type="match status" value="1"/>
</dbReference>
<dbReference type="SUPFAM" id="SSF50249">
    <property type="entry name" value="Nucleic acid-binding proteins"/>
    <property type="match status" value="1"/>
</dbReference>
<dbReference type="GeneID" id="12450023"/>
<dbReference type="InterPro" id="IPR045864">
    <property type="entry name" value="aa-tRNA-synth_II/BPL/LPL"/>
</dbReference>
<dbReference type="EC" id="6.1.1.6" evidence="7"/>
<keyword evidence="7" id="KW-0648">Protein biosynthesis</keyword>
<evidence type="ECO:0000313" key="10">
    <source>
        <dbReference type="EMBL" id="HEW64369.1"/>
    </source>
</evidence>
<dbReference type="Pfam" id="PF00152">
    <property type="entry name" value="tRNA-synt_2"/>
    <property type="match status" value="1"/>
</dbReference>
<evidence type="ECO:0000256" key="8">
    <source>
        <dbReference type="RuleBase" id="RU000336"/>
    </source>
</evidence>
<keyword evidence="4 7" id="KW-0067">ATP-binding</keyword>
<evidence type="ECO:0000313" key="11">
    <source>
        <dbReference type="EMBL" id="MBE9391518.1"/>
    </source>
</evidence>
<evidence type="ECO:0000256" key="5">
    <source>
        <dbReference type="ARBA" id="ARBA00023146"/>
    </source>
</evidence>
<proteinExistence type="inferred from homology"/>
<gene>
    <name evidence="7 10" type="primary">lysS</name>
    <name evidence="10" type="ORF">ENO39_04875</name>
    <name evidence="11" type="ORF">IOK49_05475</name>
</gene>
<dbReference type="PANTHER" id="PTHR42918:SF15">
    <property type="entry name" value="LYSINE--TRNA LIGASE, CHLOROPLASTIC_MITOCHONDRIAL"/>
    <property type="match status" value="1"/>
</dbReference>
<dbReference type="InterPro" id="IPR012340">
    <property type="entry name" value="NA-bd_OB-fold"/>
</dbReference>
<comment type="catalytic activity">
    <reaction evidence="6 7 8">
        <text>tRNA(Lys) + L-lysine + ATP = L-lysyl-tRNA(Lys) + AMP + diphosphate</text>
        <dbReference type="Rhea" id="RHEA:20792"/>
        <dbReference type="Rhea" id="RHEA-COMP:9696"/>
        <dbReference type="Rhea" id="RHEA-COMP:9697"/>
        <dbReference type="ChEBI" id="CHEBI:30616"/>
        <dbReference type="ChEBI" id="CHEBI:32551"/>
        <dbReference type="ChEBI" id="CHEBI:33019"/>
        <dbReference type="ChEBI" id="CHEBI:78442"/>
        <dbReference type="ChEBI" id="CHEBI:78529"/>
        <dbReference type="ChEBI" id="CHEBI:456215"/>
        <dbReference type="EC" id="6.1.1.6"/>
    </reaction>
</comment>
<comment type="subcellular location">
    <subcellularLocation>
        <location evidence="7">Cytoplasm</location>
    </subcellularLocation>
</comment>
<dbReference type="PANTHER" id="PTHR42918">
    <property type="entry name" value="LYSYL-TRNA SYNTHETASE"/>
    <property type="match status" value="1"/>
</dbReference>
<dbReference type="CDD" id="cd04322">
    <property type="entry name" value="LysRS_N"/>
    <property type="match status" value="1"/>
</dbReference>
<dbReference type="GO" id="GO:0005829">
    <property type="term" value="C:cytosol"/>
    <property type="evidence" value="ECO:0007669"/>
    <property type="project" value="TreeGrafter"/>
</dbReference>
<dbReference type="GO" id="GO:0006430">
    <property type="term" value="P:lysyl-tRNA aminoacylation"/>
    <property type="evidence" value="ECO:0007669"/>
    <property type="project" value="UniProtKB-UniRule"/>
</dbReference>
<evidence type="ECO:0000256" key="3">
    <source>
        <dbReference type="ARBA" id="ARBA00022741"/>
    </source>
</evidence>
<dbReference type="AlphaFoldDB" id="A0A7C2ZB91"/>
<evidence type="ECO:0000256" key="4">
    <source>
        <dbReference type="ARBA" id="ARBA00022840"/>
    </source>
</evidence>
<dbReference type="InterPro" id="IPR044136">
    <property type="entry name" value="Lys-tRNA-ligase_II_N"/>
</dbReference>
<accession>A0A7C2ZB91</accession>
<sequence length="519" mass="59851">MVQETWVKNLVEKISKLRDLGLDPYRVAYRYDVTAFSEDIKNKYSHLQPGEETNDTVSVAGRIWHIRRHGGILFIDLYDQMGRIQIVLRRDTVKPPKDALLDLIDKGDFLGIKGRIIRTKAGEISILAEDFDLLSIAWRPIPFHEFGVKDPEQRYRERYLDILLNSKVRKALVDLYKIEMTMRLILDKKNFVEVHTPKIQPIYGGALAKPFVTKIEALDRMGYLSIAPETYLKRLVVAGLHRVYEIAVCFRNEDIDVTHYPEFIQLEAYKAFGDWNDILDLTEELVAESVKAVYGDYKVEITKPDGEKETLDFSRPFKKMTLEEAVETYGGINIKNKTHEELVEIAKQLGVGIDDPRKGKLVENIFEKVAEKKLRNPTFITLFPRDISPLARPYRVDPNYAERFELYIAGMEVGNGYSELNNPIIQYMAFKEEEELRKKAGRGTETHPMDKDFIRALEYGLPPTGGTGIGLYRLIQILSGLPSIKDVIPFTYVIPDDFQTLAEIEPKLIEFYKDLYVKE</sequence>
<evidence type="ECO:0000256" key="6">
    <source>
        <dbReference type="ARBA" id="ARBA00048573"/>
    </source>
</evidence>
<comment type="similarity">
    <text evidence="7">Belongs to the class-II aminoacyl-tRNA synthetase family.</text>
</comment>
<protein>
    <recommendedName>
        <fullName evidence="7">Lysine--tRNA ligase</fullName>
        <ecNumber evidence="7">6.1.1.6</ecNumber>
    </recommendedName>
    <alternativeName>
        <fullName evidence="7">Lysyl-tRNA synthetase</fullName>
        <shortName evidence="7">LysRS</shortName>
    </alternativeName>
</protein>
<comment type="caution">
    <text evidence="10">The sequence shown here is derived from an EMBL/GenBank/DDBJ whole genome shotgun (WGS) entry which is preliminary data.</text>
</comment>
<comment type="subunit">
    <text evidence="7">Homodimer.</text>
</comment>
<dbReference type="InterPro" id="IPR002313">
    <property type="entry name" value="Lys-tRNA-ligase_II"/>
</dbReference>
<dbReference type="Proteomes" id="UP000886076">
    <property type="component" value="Unassembled WGS sequence"/>
</dbReference>
<evidence type="ECO:0000256" key="1">
    <source>
        <dbReference type="ARBA" id="ARBA00022598"/>
    </source>
</evidence>
<feature type="domain" description="Aminoacyl-transfer RNA synthetases class-II family profile" evidence="9">
    <location>
        <begin position="177"/>
        <end position="489"/>
    </location>
</feature>
<dbReference type="GO" id="GO:0000287">
    <property type="term" value="F:magnesium ion binding"/>
    <property type="evidence" value="ECO:0007669"/>
    <property type="project" value="UniProtKB-UniRule"/>
</dbReference>
<feature type="binding site" evidence="7">
    <location>
        <position position="405"/>
    </location>
    <ligand>
        <name>Mg(2+)</name>
        <dbReference type="ChEBI" id="CHEBI:18420"/>
        <label>1</label>
    </ligand>
</feature>
<dbReference type="SUPFAM" id="SSF55681">
    <property type="entry name" value="Class II aaRS and biotin synthetases"/>
    <property type="match status" value="1"/>
</dbReference>
<dbReference type="GO" id="GO:0005524">
    <property type="term" value="F:ATP binding"/>
    <property type="evidence" value="ECO:0007669"/>
    <property type="project" value="UniProtKB-UniRule"/>
</dbReference>
<dbReference type="PROSITE" id="PS50862">
    <property type="entry name" value="AA_TRNA_LIGASE_II"/>
    <property type="match status" value="1"/>
</dbReference>
<dbReference type="InterPro" id="IPR006195">
    <property type="entry name" value="aa-tRNA-synth_II"/>
</dbReference>
<dbReference type="GO" id="GO:0004824">
    <property type="term" value="F:lysine-tRNA ligase activity"/>
    <property type="evidence" value="ECO:0007669"/>
    <property type="project" value="UniProtKB-UniRule"/>
</dbReference>
<feature type="binding site" evidence="7">
    <location>
        <position position="412"/>
    </location>
    <ligand>
        <name>Mg(2+)</name>
        <dbReference type="ChEBI" id="CHEBI:18420"/>
        <label>2</label>
    </ligand>
</feature>
<reference evidence="11" key="2">
    <citation type="submission" date="2020-10" db="EMBL/GenBank/DDBJ databases">
        <title>Fervidococcus fontis strain 3639Fd - the first crenarchaeon capable of growth on lipids.</title>
        <authorList>
            <person name="Kochetkova T.V."/>
            <person name="Elcheninov A.G."/>
            <person name="Toschakov S.V."/>
            <person name="Kublanov I.V."/>
        </authorList>
    </citation>
    <scope>NUCLEOTIDE SEQUENCE</scope>
    <source>
        <strain evidence="11">3639Fd</strain>
    </source>
</reference>
<reference evidence="10" key="1">
    <citation type="journal article" date="2020" name="mSystems">
        <title>Genome- and Community-Level Interaction Insights into Carbon Utilization and Element Cycling Functions of Hydrothermarchaeota in Hydrothermal Sediment.</title>
        <authorList>
            <person name="Zhou Z."/>
            <person name="Liu Y."/>
            <person name="Xu W."/>
            <person name="Pan J."/>
            <person name="Luo Z.H."/>
            <person name="Li M."/>
        </authorList>
    </citation>
    <scope>NUCLEOTIDE SEQUENCE [LARGE SCALE GENOMIC DNA]</scope>
    <source>
        <strain evidence="10">SpSt-1261</strain>
    </source>
</reference>
<dbReference type="Pfam" id="PF01336">
    <property type="entry name" value="tRNA_anti-codon"/>
    <property type="match status" value="1"/>
</dbReference>
<dbReference type="PRINTS" id="PR00982">
    <property type="entry name" value="TRNASYNTHLYS"/>
</dbReference>
<comment type="cofactor">
    <cofactor evidence="7 8">
        <name>Mg(2+)</name>
        <dbReference type="ChEBI" id="CHEBI:18420"/>
    </cofactor>
    <text evidence="7 8">Binds 3 Mg(2+) ions per subunit.</text>
</comment>
<feature type="binding site" evidence="7">
    <location>
        <position position="412"/>
    </location>
    <ligand>
        <name>Mg(2+)</name>
        <dbReference type="ChEBI" id="CHEBI:18420"/>
        <label>1</label>
    </ligand>
</feature>
<dbReference type="InterPro" id="IPR018149">
    <property type="entry name" value="Lys-tRNA-synth_II_C"/>
</dbReference>
<organism evidence="10">
    <name type="scientific">Fervidicoccus fontis</name>
    <dbReference type="NCBI Taxonomy" id="683846"/>
    <lineage>
        <taxon>Archaea</taxon>
        <taxon>Thermoproteota</taxon>
        <taxon>Thermoprotei</taxon>
        <taxon>Fervidicoccales</taxon>
        <taxon>Fervidicoccaceae</taxon>
        <taxon>Fervidicoccus</taxon>
    </lineage>
</organism>
<dbReference type="HAMAP" id="MF_00252">
    <property type="entry name" value="Lys_tRNA_synth_class2"/>
    <property type="match status" value="1"/>
</dbReference>
<dbReference type="NCBIfam" id="NF001756">
    <property type="entry name" value="PRK00484.1"/>
    <property type="match status" value="1"/>
</dbReference>
<keyword evidence="1 7" id="KW-0436">Ligase</keyword>
<keyword evidence="5 7" id="KW-0030">Aminoacyl-tRNA synthetase</keyword>
<dbReference type="Gene3D" id="3.30.930.10">
    <property type="entry name" value="Bira Bifunctional Protein, Domain 2"/>
    <property type="match status" value="1"/>
</dbReference>
<evidence type="ECO:0000259" key="9">
    <source>
        <dbReference type="PROSITE" id="PS50862"/>
    </source>
</evidence>
<evidence type="ECO:0000256" key="7">
    <source>
        <dbReference type="HAMAP-Rule" id="MF_00252"/>
    </source>
</evidence>
<dbReference type="OMA" id="DFRNEGM"/>
<keyword evidence="2 7" id="KW-0479">Metal-binding</keyword>